<dbReference type="InterPro" id="IPR001227">
    <property type="entry name" value="Ac_transferase_dom_sf"/>
</dbReference>
<evidence type="ECO:0000256" key="1">
    <source>
        <dbReference type="ARBA" id="ARBA00022450"/>
    </source>
</evidence>
<comment type="caution">
    <text evidence="9">The sequence shown here is derived from an EMBL/GenBank/DDBJ whole genome shotgun (WGS) entry which is preliminary data.</text>
</comment>
<feature type="domain" description="Carrier" evidence="5">
    <location>
        <begin position="1214"/>
        <end position="1294"/>
    </location>
</feature>
<dbReference type="InterPro" id="IPR032821">
    <property type="entry name" value="PKS_assoc"/>
</dbReference>
<dbReference type="SMART" id="SM00822">
    <property type="entry name" value="PKS_KR"/>
    <property type="match status" value="1"/>
</dbReference>
<dbReference type="InterPro" id="IPR052568">
    <property type="entry name" value="PKS-FAS_Synthase"/>
</dbReference>
<sequence length="2546" mass="266180">MDGFSQRTHEAFSPIAIVGVGALFPEAKNADEYWNNIVRGRDCLKDVPETHWKISDYYDPDPSTPDKTYARRGGFIPETAFSPVEFGLPPTQLDVTDILQILSLSVAKQTFLDAGYDHTKLNRDKTGVVLGITGANSLVTPLTSRLQYPLWQKVLESRGLSQAQIDDIVETLKLAYAPWEENSFPGMLGNVVAGRVANRFDLGGINCTVDAACASSLAAMRMAIDELHSGRADMMLTGGCDAENTILMYMCFSKTPAFSKKGVISPFDENADGTLIGEGMGMMLLKRLEDAERDGDQVYAVIKGLGSGSDGRFKSIYAPRAAGQVKALQRAYQQAGISPHDVDLWEAHGTGTAVGDATEVEGIKAFLNGWQTDGTSSPIALGSVKSQIGHTKAAAGAASAIKAALALQHGVLPPTININKPDPKLGLQDTALYLNSMSRPWFRDPKTGKRRVGVSAFGFGGTNFHLVLEEAPQTVKQPKLRTVLPRPVLLTAADVAGLITRCEALLTATGEAAWPFESQAPANQPRLGFVAGDETVRVAQLREAIQLLKSRPATDAWRHPKGISFRPAALAGVKLGGLFAGQGSQHPNMGRMASVGISALRDFVGAADALFAKDGAAPLSRVMYPIPAYDDAERKQQEQALRRTQYAQTAIGALSAGHYRWLQDLGLKLDAAAGHSFGELTALWASGALSDADFTALAKARGDAMAAVTGDGASTMTAVKASRAALQDLIAATKGSVHFCNLNTPKQTVVGGTVEAIEQFEAALKAASIGFVRLNVAGAFHTPQVEGAVATFAAAIDQIGFAAPQIPVYANRNGKPYAAEPAEVAAQLKGQLREPVEFIDIIEQMYADGVRIFVEFGPRSTLSKMASDILGDRPYLTVALDQGQPERSDAALIEAVVDLAVAGVALANPVTVPVAIDGPAKKGEINLIGVNYVSPTRKDAFAKALANPVVVAQPAAKPVAAAAAAPVAVPASPVAPPAPRPAAAAAKVAVDKVVEKVAAPAALKPAAAVSAPSSTVPVTVSMVAPAAGSSLAEKTMTFSKTEASHPPSLAFGGGDLVAELARSNGELHREYLKFEQNTLQALMHNAGDLTAAHVDVLGEIHAETNLTHREFMRSLPSLFLGGDLPAAHVRTVEHEPVREPVKRLIESAVAHAAPAAQAAPLATPVQAKAPAAPVPGPVPVPLKPVAAAPVAAPVVAAPKPVVTAPVVATAPSAASQASVRDALLAVVSEKTGYPAEVIDLDMDLEADLGIDSIKRVEILGSLKERLPQMAELSPDRMGELRTLAQILELAGSVAAPAAAPISVPSHPAAQPVAASKAPPPAATAPAVAAGATREALLAVVSEKTGYPTDVIDLDMDLEADLGIDSIKRVEILGSLKERLPQMAELSPDRMGELRTLAQILDLVGSSAPAASAPVAAAATGASAGAVREALLAVVSEKTGYPSDVIDLDMDLEADLGIDSIKRVEILGALKERLPQMAELSPDRMGELRTLAQILDLVGSSAPAAPVAAYSAPAPAAAASAPAPAAAASAPVGAVREALLAVVSEKTGYPADVIDLDMDLEADLGIDSIKRVEILGSLKERLPQMAELSPDRMAELRTLGQILALASDGSAPAAAPAVVAAPVASAPVSAVNAPAGLPAGAVREALLAVVSEKTGYPTDVIDLNMDLEADLGIDSIKRVEILGSLKERLPQMAELSPDRMGELRTLAQILALAEAGTGAETSAAPLATQPAAAAEEEDDLIGRGVVTLVPAPLDLLLPEPFRKGAKLLITGRDDVLIQSLQKTLKNKGVDAVWLRFEGKAAKNAQQLVAGKDEAELKQQFEEQGPFDGVIYVHPKTIDNALPAAESDASVQWLKRLLTLAKLSITSLTARAIEGRTLFVTLSRMDGGLGYHNGSLATVAAGALSGLVKTFAAEAPPVFARAVDIAPSIDDAAAADLLVQELFDARHGTTEIGLDGHSRWKPTIDVISSSDAQIVADPDELFIVTGGARGVTADCVMALAASGPRRFLLLGRSALEAEPAWAAGLATDAQLKGAALVALREGSAPVTPKLIDQTVRGVLAGREIRELLAALEKLGSQASYLSLDISSPAIASLGAHPEIVNAKKISLVHGAGALADAAIAQKKIADMDRVFTPKIFGLAGLIKALADKPFHRVVLFSSVAGLFGNPGQADYAMANDMLNRFAASQSTKGTDVRAINWGPWLGGMVTPEIREIFMKRGVPIIPRDVGGQFFAKETAMPLPSTGAVLVGGLKPINARFVPLADLPQEPRKLSLSGTLWKDSVLLDAHQIKGNPVVPAAFVLGLVAEGLENLLPGWSFSGFDRFSVLSGLVINKDWRGEFELSLSALRPETTEAARLDVMLTDASGRPRYKAENVLMRKAAFTPPLPGQPLPSLDNAVSAAGFYSDGTLFHGESLQLLHTYRKLDDGNYLFRVSQPPVGLSASRNGFADSGLFDAVAGDAVLQVALAATRLEAGSASLPMRLSTAGLVTKPEPGADWLIAARLKANRSQELDWDLTGFDLAGRTQLQLVATTVKHNEAPASETTKTIEAVK</sequence>
<evidence type="ECO:0000313" key="8">
    <source>
        <dbReference type="EMBL" id="MBB4008674.1"/>
    </source>
</evidence>
<dbReference type="Proteomes" id="UP000185598">
    <property type="component" value="Unassembled WGS sequence"/>
</dbReference>
<dbReference type="PROSITE" id="PS52019">
    <property type="entry name" value="PKS_MFAS_DH"/>
    <property type="match status" value="1"/>
</dbReference>
<dbReference type="OrthoDB" id="9778690at2"/>
<dbReference type="InterPro" id="IPR014031">
    <property type="entry name" value="Ketoacyl_synth_C"/>
</dbReference>
<dbReference type="InterPro" id="IPR016035">
    <property type="entry name" value="Acyl_Trfase/lysoPLipase"/>
</dbReference>
<feature type="domain" description="Carrier" evidence="5">
    <location>
        <begin position="1421"/>
        <end position="1501"/>
    </location>
</feature>
<dbReference type="Gene3D" id="1.10.1200.10">
    <property type="entry name" value="ACP-like"/>
    <property type="match status" value="5"/>
</dbReference>
<proteinExistence type="predicted"/>
<dbReference type="EMBL" id="MKIN01000021">
    <property type="protein sequence ID" value="OLP50195.1"/>
    <property type="molecule type" value="Genomic_DNA"/>
</dbReference>
<dbReference type="Pfam" id="PF02801">
    <property type="entry name" value="Ketoacyl-synt_C"/>
    <property type="match status" value="1"/>
</dbReference>
<evidence type="ECO:0000259" key="6">
    <source>
        <dbReference type="PROSITE" id="PS52004"/>
    </source>
</evidence>
<feature type="domain" description="Ketosynthase family 3 (KS3)" evidence="6">
    <location>
        <begin position="12"/>
        <end position="470"/>
    </location>
</feature>
<evidence type="ECO:0000256" key="3">
    <source>
        <dbReference type="ARBA" id="ARBA00022679"/>
    </source>
</evidence>
<dbReference type="CDD" id="cd00833">
    <property type="entry name" value="PKS"/>
    <property type="match status" value="1"/>
</dbReference>
<dbReference type="GO" id="GO:0006633">
    <property type="term" value="P:fatty acid biosynthetic process"/>
    <property type="evidence" value="ECO:0007669"/>
    <property type="project" value="InterPro"/>
</dbReference>
<dbReference type="PROSITE" id="PS50075">
    <property type="entry name" value="CARRIER"/>
    <property type="match status" value="5"/>
</dbReference>
<dbReference type="PANTHER" id="PTHR43074">
    <property type="entry name" value="OMEGA-3 POLYUNSATURATED FATTY ACID SYNTHASE PFAB-RELATED"/>
    <property type="match status" value="1"/>
</dbReference>
<dbReference type="InterPro" id="IPR016039">
    <property type="entry name" value="Thiolase-like"/>
</dbReference>
<dbReference type="PROSITE" id="PS52004">
    <property type="entry name" value="KS3_2"/>
    <property type="match status" value="1"/>
</dbReference>
<protein>
    <submittedName>
        <fullName evidence="8">Polyketide-type polyunsaturated fatty acid synthase PfaA</fullName>
    </submittedName>
</protein>
<dbReference type="InterPro" id="IPR013968">
    <property type="entry name" value="PKS_KR"/>
</dbReference>
<dbReference type="InterPro" id="IPR014043">
    <property type="entry name" value="Acyl_transferase_dom"/>
</dbReference>
<dbReference type="InterPro" id="IPR004432">
    <property type="entry name" value="Omega_3_polyunsat_FA_synth"/>
</dbReference>
<dbReference type="PANTHER" id="PTHR43074:SF1">
    <property type="entry name" value="BETA-KETOACYL SYNTHASE FAMILY PROTEIN-RELATED"/>
    <property type="match status" value="1"/>
</dbReference>
<dbReference type="Gene3D" id="3.40.366.10">
    <property type="entry name" value="Malonyl-Coenzyme A Acyl Carrier Protein, domain 2"/>
    <property type="match status" value="1"/>
</dbReference>
<evidence type="ECO:0000313" key="9">
    <source>
        <dbReference type="EMBL" id="OLP50195.1"/>
    </source>
</evidence>
<feature type="domain" description="PKS/mFAS DH" evidence="7">
    <location>
        <begin position="2248"/>
        <end position="2537"/>
    </location>
</feature>
<dbReference type="Pfam" id="PF00109">
    <property type="entry name" value="ketoacyl-synt"/>
    <property type="match status" value="1"/>
</dbReference>
<feature type="domain" description="Carrier" evidence="5">
    <location>
        <begin position="1636"/>
        <end position="1716"/>
    </location>
</feature>
<dbReference type="InterPro" id="IPR016036">
    <property type="entry name" value="Malonyl_transacylase_ACP-bd"/>
</dbReference>
<dbReference type="Gene3D" id="3.10.129.110">
    <property type="entry name" value="Polyketide synthase dehydratase"/>
    <property type="match status" value="1"/>
</dbReference>
<dbReference type="Pfam" id="PF16197">
    <property type="entry name" value="KAsynt_C_assoc"/>
    <property type="match status" value="1"/>
</dbReference>
<evidence type="ECO:0000256" key="2">
    <source>
        <dbReference type="ARBA" id="ARBA00022553"/>
    </source>
</evidence>
<dbReference type="PROSITE" id="PS00606">
    <property type="entry name" value="KS3_1"/>
    <property type="match status" value="1"/>
</dbReference>
<feature type="domain" description="Carrier" evidence="5">
    <location>
        <begin position="1529"/>
        <end position="1609"/>
    </location>
</feature>
<feature type="active site" description="Proton donor; for dehydratase activity" evidence="4">
    <location>
        <position position="2454"/>
    </location>
</feature>
<dbReference type="InterPro" id="IPR009081">
    <property type="entry name" value="PP-bd_ACP"/>
</dbReference>
<dbReference type="InterPro" id="IPR036736">
    <property type="entry name" value="ACP-like_sf"/>
</dbReference>
<name>A0A1Q9A6K1_9HYPH</name>
<feature type="domain" description="Carrier" evidence="5">
    <location>
        <begin position="1327"/>
        <end position="1407"/>
    </location>
</feature>
<feature type="active site" description="Proton acceptor; for dehydratase activity" evidence="4">
    <location>
        <position position="2283"/>
    </location>
</feature>
<dbReference type="STRING" id="887144.BJF91_12765"/>
<dbReference type="InterPro" id="IPR049900">
    <property type="entry name" value="PKS_mFAS_DH"/>
</dbReference>
<keyword evidence="1" id="KW-0596">Phosphopantetheine</keyword>
<dbReference type="Pfam" id="PF00698">
    <property type="entry name" value="Acyl_transf_1"/>
    <property type="match status" value="1"/>
</dbReference>
<dbReference type="Proteomes" id="UP000544107">
    <property type="component" value="Unassembled WGS sequence"/>
</dbReference>
<dbReference type="GO" id="GO:0004315">
    <property type="term" value="F:3-oxoacyl-[acyl-carrier-protein] synthase activity"/>
    <property type="evidence" value="ECO:0007669"/>
    <property type="project" value="InterPro"/>
</dbReference>
<evidence type="ECO:0000259" key="7">
    <source>
        <dbReference type="PROSITE" id="PS52019"/>
    </source>
</evidence>
<dbReference type="InterPro" id="IPR042104">
    <property type="entry name" value="PKS_dehydratase_sf"/>
</dbReference>
<dbReference type="InterPro" id="IPR018201">
    <property type="entry name" value="Ketoacyl_synth_AS"/>
</dbReference>
<dbReference type="InterPro" id="IPR014030">
    <property type="entry name" value="Ketoacyl_synth_N"/>
</dbReference>
<dbReference type="Pfam" id="PF00550">
    <property type="entry name" value="PP-binding"/>
    <property type="match status" value="5"/>
</dbReference>
<dbReference type="SUPFAM" id="SSF52151">
    <property type="entry name" value="FabD/lysophospholipase-like"/>
    <property type="match status" value="1"/>
</dbReference>
<evidence type="ECO:0000313" key="10">
    <source>
        <dbReference type="Proteomes" id="UP000185598"/>
    </source>
</evidence>
<dbReference type="InterPro" id="IPR057326">
    <property type="entry name" value="KR_dom"/>
</dbReference>
<dbReference type="SUPFAM" id="SSF53901">
    <property type="entry name" value="Thiolase-like"/>
    <property type="match status" value="1"/>
</dbReference>
<keyword evidence="3" id="KW-0808">Transferase</keyword>
<dbReference type="SUPFAM" id="SSF47336">
    <property type="entry name" value="ACP-like"/>
    <property type="match status" value="5"/>
</dbReference>
<dbReference type="RefSeq" id="WP_075614085.1">
    <property type="nucleotide sequence ID" value="NZ_JACIED010000003.1"/>
</dbReference>
<gene>
    <name evidence="9" type="ORF">BJF91_12765</name>
    <name evidence="8" type="ORF">GGQ71_002954</name>
</gene>
<dbReference type="SMART" id="SM00827">
    <property type="entry name" value="PKS_AT"/>
    <property type="match status" value="1"/>
</dbReference>
<organism evidence="9 10">
    <name type="scientific">Allorhizobium taibaishanense</name>
    <dbReference type="NCBI Taxonomy" id="887144"/>
    <lineage>
        <taxon>Bacteria</taxon>
        <taxon>Pseudomonadati</taxon>
        <taxon>Pseudomonadota</taxon>
        <taxon>Alphaproteobacteria</taxon>
        <taxon>Hyphomicrobiales</taxon>
        <taxon>Rhizobiaceae</taxon>
        <taxon>Rhizobium/Agrobacterium group</taxon>
        <taxon>Allorhizobium</taxon>
    </lineage>
</organism>
<evidence type="ECO:0000256" key="4">
    <source>
        <dbReference type="PROSITE-ProRule" id="PRU01363"/>
    </source>
</evidence>
<dbReference type="InterPro" id="IPR020841">
    <property type="entry name" value="PKS_Beta-ketoAc_synthase_dom"/>
</dbReference>
<dbReference type="SUPFAM" id="SSF55048">
    <property type="entry name" value="Probable ACP-binding domain of malonyl-CoA ACP transacylase"/>
    <property type="match status" value="1"/>
</dbReference>
<dbReference type="Gene3D" id="3.40.50.720">
    <property type="entry name" value="NAD(P)-binding Rossmann-like Domain"/>
    <property type="match status" value="1"/>
</dbReference>
<reference evidence="8 11" key="2">
    <citation type="submission" date="2020-08" db="EMBL/GenBank/DDBJ databases">
        <title>Genomic Encyclopedia of Type Strains, Phase IV (KMG-IV): sequencing the most valuable type-strain genomes for metagenomic binning, comparative biology and taxonomic classification.</title>
        <authorList>
            <person name="Goeker M."/>
        </authorList>
    </citation>
    <scope>NUCLEOTIDE SEQUENCE [LARGE SCALE GENOMIC DNA]</scope>
    <source>
        <strain evidence="8 11">DSM 100021</strain>
    </source>
</reference>
<keyword evidence="10" id="KW-1185">Reference proteome</keyword>
<reference evidence="9 10" key="1">
    <citation type="submission" date="2016-09" db="EMBL/GenBank/DDBJ databases">
        <title>Rhizobium oryziradicis sp. nov., isolated from the root of rice.</title>
        <authorList>
            <person name="Zhao J."/>
            <person name="Zhang X."/>
        </authorList>
    </citation>
    <scope>NUCLEOTIDE SEQUENCE [LARGE SCALE GENOMIC DNA]</scope>
    <source>
        <strain evidence="9 10">14971</strain>
    </source>
</reference>
<evidence type="ECO:0000313" key="11">
    <source>
        <dbReference type="Proteomes" id="UP000544107"/>
    </source>
</evidence>
<dbReference type="SUPFAM" id="SSF51735">
    <property type="entry name" value="NAD(P)-binding Rossmann-fold domains"/>
    <property type="match status" value="2"/>
</dbReference>
<feature type="region of interest" description="N-terminal hotdog fold" evidence="4">
    <location>
        <begin position="2248"/>
        <end position="2377"/>
    </location>
</feature>
<dbReference type="InterPro" id="IPR036291">
    <property type="entry name" value="NAD(P)-bd_dom_sf"/>
</dbReference>
<accession>A0A1Q9A6K1</accession>
<dbReference type="NCBIfam" id="TIGR02813">
    <property type="entry name" value="omega_3_PfaA"/>
    <property type="match status" value="1"/>
</dbReference>
<dbReference type="Gene3D" id="3.40.47.10">
    <property type="match status" value="1"/>
</dbReference>
<feature type="region of interest" description="C-terminal hotdog fold" evidence="4">
    <location>
        <begin position="2390"/>
        <end position="2537"/>
    </location>
</feature>
<dbReference type="EMBL" id="JACIED010000003">
    <property type="protein sequence ID" value="MBB4008674.1"/>
    <property type="molecule type" value="Genomic_DNA"/>
</dbReference>
<dbReference type="SMART" id="SM00825">
    <property type="entry name" value="PKS_KS"/>
    <property type="match status" value="1"/>
</dbReference>
<dbReference type="Pfam" id="PF08659">
    <property type="entry name" value="KR"/>
    <property type="match status" value="1"/>
</dbReference>
<keyword evidence="2" id="KW-0597">Phosphoprotein</keyword>
<evidence type="ECO:0000259" key="5">
    <source>
        <dbReference type="PROSITE" id="PS50075"/>
    </source>
</evidence>